<accession>A0A7W3Y2R6</accession>
<feature type="transmembrane region" description="Helical" evidence="8">
    <location>
        <begin position="138"/>
        <end position="157"/>
    </location>
</feature>
<evidence type="ECO:0000256" key="5">
    <source>
        <dbReference type="ARBA" id="ARBA00023098"/>
    </source>
</evidence>
<evidence type="ECO:0000313" key="10">
    <source>
        <dbReference type="EMBL" id="MBB0245818.1"/>
    </source>
</evidence>
<dbReference type="Pfam" id="PF04116">
    <property type="entry name" value="FA_hydroxylase"/>
    <property type="match status" value="1"/>
</dbReference>
<evidence type="ECO:0000259" key="9">
    <source>
        <dbReference type="Pfam" id="PF04116"/>
    </source>
</evidence>
<reference evidence="11" key="1">
    <citation type="submission" date="2019-10" db="EMBL/GenBank/DDBJ databases">
        <title>Streptomyces sp. nov., a novel actinobacterium isolated from alkaline environment.</title>
        <authorList>
            <person name="Golinska P."/>
        </authorList>
    </citation>
    <scope>NUCLEOTIDE SEQUENCE [LARGE SCALE GENOMIC DNA]</scope>
    <source>
        <strain evidence="11">DSM 42118</strain>
    </source>
</reference>
<sequence>MPNPPDVVLWAIPAFALLTVIEMISYRLHPDENAAGYEKKDAGTSLAMGLGSLFFDLLWKIPIVAIYAALYALTPLRIPLEWWTVPLLVVAHDLCYYWSHRGHHTIRILWACHVVHHSSTRFNLTTALRQPWTSVTGWPFYLPLILLGVHPAVLALLSSSNLVYQFWVHTERVGRLPAPIEFVLNTPSHHRVHHASQGDYLDRNFGGIFIVWDRLFGTFAPETERCVYGLTKNIDTHNPLRVATHEYASILRDVRAARTGRDRLNHLFRGPGWRPAEREPGAAGAVGEPDRVTDRGRSTGDPTVVG</sequence>
<dbReference type="PANTHER" id="PTHR21624">
    <property type="entry name" value="STEROL DESATURASE-RELATED PROTEIN"/>
    <property type="match status" value="1"/>
</dbReference>
<dbReference type="InterPro" id="IPR051689">
    <property type="entry name" value="Sterol_desaturase/TMEM195"/>
</dbReference>
<feature type="region of interest" description="Disordered" evidence="7">
    <location>
        <begin position="268"/>
        <end position="306"/>
    </location>
</feature>
<feature type="compositionally biased region" description="Basic and acidic residues" evidence="7">
    <location>
        <begin position="288"/>
        <end position="298"/>
    </location>
</feature>
<feature type="domain" description="Fatty acid hydroxylase" evidence="9">
    <location>
        <begin position="86"/>
        <end position="218"/>
    </location>
</feature>
<keyword evidence="4" id="KW-0560">Oxidoreductase</keyword>
<evidence type="ECO:0000313" key="11">
    <source>
        <dbReference type="Proteomes" id="UP000538929"/>
    </source>
</evidence>
<keyword evidence="6 8" id="KW-0472">Membrane</keyword>
<name>A0A7W3Y2R6_9ACTN</name>
<proteinExistence type="predicted"/>
<dbReference type="EMBL" id="VKHT01000618">
    <property type="protein sequence ID" value="MBB0245818.1"/>
    <property type="molecule type" value="Genomic_DNA"/>
</dbReference>
<gene>
    <name evidence="10" type="ORF">FNQ90_17320</name>
</gene>
<organism evidence="10 11">
    <name type="scientific">Streptomyces alkaliphilus</name>
    <dbReference type="NCBI Taxonomy" id="1472722"/>
    <lineage>
        <taxon>Bacteria</taxon>
        <taxon>Bacillati</taxon>
        <taxon>Actinomycetota</taxon>
        <taxon>Actinomycetes</taxon>
        <taxon>Kitasatosporales</taxon>
        <taxon>Streptomycetaceae</taxon>
        <taxon>Streptomyces</taxon>
    </lineage>
</organism>
<dbReference type="GO" id="GO:0050479">
    <property type="term" value="F:glyceryl-ether monooxygenase activity"/>
    <property type="evidence" value="ECO:0007669"/>
    <property type="project" value="TreeGrafter"/>
</dbReference>
<evidence type="ECO:0000256" key="2">
    <source>
        <dbReference type="ARBA" id="ARBA00022692"/>
    </source>
</evidence>
<dbReference type="AlphaFoldDB" id="A0A7W3Y2R6"/>
<dbReference type="InterPro" id="IPR006694">
    <property type="entry name" value="Fatty_acid_hydroxylase"/>
</dbReference>
<evidence type="ECO:0000256" key="7">
    <source>
        <dbReference type="SAM" id="MobiDB-lite"/>
    </source>
</evidence>
<feature type="transmembrane region" description="Helical" evidence="8">
    <location>
        <begin position="46"/>
        <end position="73"/>
    </location>
</feature>
<dbReference type="PANTHER" id="PTHR21624:SF1">
    <property type="entry name" value="ALKYLGLYCEROL MONOOXYGENASE"/>
    <property type="match status" value="1"/>
</dbReference>
<dbReference type="GO" id="GO:0005506">
    <property type="term" value="F:iron ion binding"/>
    <property type="evidence" value="ECO:0007669"/>
    <property type="project" value="InterPro"/>
</dbReference>
<keyword evidence="11" id="KW-1185">Reference proteome</keyword>
<dbReference type="Proteomes" id="UP000538929">
    <property type="component" value="Unassembled WGS sequence"/>
</dbReference>
<dbReference type="GO" id="GO:0006643">
    <property type="term" value="P:membrane lipid metabolic process"/>
    <property type="evidence" value="ECO:0007669"/>
    <property type="project" value="TreeGrafter"/>
</dbReference>
<dbReference type="RefSeq" id="WP_182607250.1">
    <property type="nucleotide sequence ID" value="NZ_VKHT01000618.1"/>
</dbReference>
<keyword evidence="5" id="KW-0443">Lipid metabolism</keyword>
<keyword evidence="2 8" id="KW-0812">Transmembrane</keyword>
<evidence type="ECO:0000256" key="3">
    <source>
        <dbReference type="ARBA" id="ARBA00022989"/>
    </source>
</evidence>
<protein>
    <submittedName>
        <fullName evidence="10">Sterol desaturase family protein</fullName>
    </submittedName>
</protein>
<evidence type="ECO:0000256" key="1">
    <source>
        <dbReference type="ARBA" id="ARBA00004127"/>
    </source>
</evidence>
<feature type="transmembrane region" description="Helical" evidence="8">
    <location>
        <begin position="7"/>
        <end position="26"/>
    </location>
</feature>
<dbReference type="GO" id="GO:0012505">
    <property type="term" value="C:endomembrane system"/>
    <property type="evidence" value="ECO:0007669"/>
    <property type="project" value="UniProtKB-SubCell"/>
</dbReference>
<evidence type="ECO:0000256" key="6">
    <source>
        <dbReference type="ARBA" id="ARBA00023136"/>
    </source>
</evidence>
<evidence type="ECO:0000256" key="4">
    <source>
        <dbReference type="ARBA" id="ARBA00023002"/>
    </source>
</evidence>
<comment type="caution">
    <text evidence="10">The sequence shown here is derived from an EMBL/GenBank/DDBJ whole genome shotgun (WGS) entry which is preliminary data.</text>
</comment>
<evidence type="ECO:0000256" key="8">
    <source>
        <dbReference type="SAM" id="Phobius"/>
    </source>
</evidence>
<comment type="subcellular location">
    <subcellularLocation>
        <location evidence="1">Endomembrane system</location>
        <topology evidence="1">Multi-pass membrane protein</topology>
    </subcellularLocation>
</comment>
<dbReference type="GO" id="GO:0008610">
    <property type="term" value="P:lipid biosynthetic process"/>
    <property type="evidence" value="ECO:0007669"/>
    <property type="project" value="InterPro"/>
</dbReference>
<dbReference type="GO" id="GO:0016020">
    <property type="term" value="C:membrane"/>
    <property type="evidence" value="ECO:0007669"/>
    <property type="project" value="GOC"/>
</dbReference>
<keyword evidence="3 8" id="KW-1133">Transmembrane helix</keyword>